<dbReference type="PANTHER" id="PTHR32432:SF3">
    <property type="entry name" value="ETHANOLAMINE UTILIZATION PROTEIN EUTJ"/>
    <property type="match status" value="1"/>
</dbReference>
<dbReference type="CDD" id="cd24049">
    <property type="entry name" value="ASKHA_NBD_PilM"/>
    <property type="match status" value="1"/>
</dbReference>
<dbReference type="Gene3D" id="3.30.420.40">
    <property type="match status" value="2"/>
</dbReference>
<dbReference type="NCBIfam" id="TIGR01175">
    <property type="entry name" value="pilM"/>
    <property type="match status" value="1"/>
</dbReference>
<dbReference type="Gene3D" id="3.30.1490.300">
    <property type="match status" value="1"/>
</dbReference>
<dbReference type="PANTHER" id="PTHR32432">
    <property type="entry name" value="CELL DIVISION PROTEIN FTSA-RELATED"/>
    <property type="match status" value="1"/>
</dbReference>
<protein>
    <recommendedName>
        <fullName evidence="3">SHS2 domain-containing protein</fullName>
    </recommendedName>
</protein>
<sequence>MERDGVKAIWYNEIVMKERLVQWIEGYIHLPSAGLDVSEHSIKYAQFLPRPRDAGGGLVLSCIGEEEVPEGAIVNGVVEKIDVLTAVLKKIGAKAGHAFRASGMVVSLPEEKSFVRVFQTPKVGLREMAGAIRWKIEEEIPLPSEDVIYDFEPIHPIQGEIDHHDAVVTAFPRGIVAAYVRAIEDAGFLPVALELESQAIVRAVAPSIKASETVMVIDMGRDRTSIILFAGGAIVFTTTVPVGGRTFDMEIASARGISEKEAVEMKKKSGLTKDAYDEKTFAAITRTADTIAEELRRVIGYYQEHITHVHGGSSTVQSMLLSGGGANMSGLDTYLASVIRIPVMLANPFAGLHGTLGLAVPPMLREQAISFTAAIGLALRGTSET</sequence>
<dbReference type="SUPFAM" id="SSF53067">
    <property type="entry name" value="Actin-like ATPase domain"/>
    <property type="match status" value="2"/>
</dbReference>
<dbReference type="EMBL" id="MHQM01000020">
    <property type="protein sequence ID" value="OHA03787.1"/>
    <property type="molecule type" value="Genomic_DNA"/>
</dbReference>
<dbReference type="InterPro" id="IPR005883">
    <property type="entry name" value="PilM"/>
</dbReference>
<gene>
    <name evidence="1" type="ORF">A3J58_00770</name>
</gene>
<organism evidence="1 2">
    <name type="scientific">Candidatus Sungbacteria bacterium RIFCSPHIGHO2_02_FULL_52_23</name>
    <dbReference type="NCBI Taxonomy" id="1802274"/>
    <lineage>
        <taxon>Bacteria</taxon>
        <taxon>Candidatus Sungiibacteriota</taxon>
    </lineage>
</organism>
<proteinExistence type="predicted"/>
<dbReference type="STRING" id="1802274.A3J58_00770"/>
<comment type="caution">
    <text evidence="1">The sequence shown here is derived from an EMBL/GenBank/DDBJ whole genome shotgun (WGS) entry which is preliminary data.</text>
</comment>
<dbReference type="Pfam" id="PF11104">
    <property type="entry name" value="PilM_2"/>
    <property type="match status" value="1"/>
</dbReference>
<evidence type="ECO:0000313" key="2">
    <source>
        <dbReference type="Proteomes" id="UP000178510"/>
    </source>
</evidence>
<name>A0A1G2KWG6_9BACT</name>
<evidence type="ECO:0000313" key="1">
    <source>
        <dbReference type="EMBL" id="OHA03787.1"/>
    </source>
</evidence>
<dbReference type="Proteomes" id="UP000178510">
    <property type="component" value="Unassembled WGS sequence"/>
</dbReference>
<dbReference type="AlphaFoldDB" id="A0A1G2KWG6"/>
<dbReference type="InterPro" id="IPR050696">
    <property type="entry name" value="FtsA/MreB"/>
</dbReference>
<accession>A0A1G2KWG6</accession>
<evidence type="ECO:0008006" key="3">
    <source>
        <dbReference type="Google" id="ProtNLM"/>
    </source>
</evidence>
<dbReference type="PIRSF" id="PIRSF019169">
    <property type="entry name" value="PilM"/>
    <property type="match status" value="1"/>
</dbReference>
<dbReference type="InterPro" id="IPR043129">
    <property type="entry name" value="ATPase_NBD"/>
</dbReference>
<reference evidence="1 2" key="1">
    <citation type="journal article" date="2016" name="Nat. Commun.">
        <title>Thousands of microbial genomes shed light on interconnected biogeochemical processes in an aquifer system.</title>
        <authorList>
            <person name="Anantharaman K."/>
            <person name="Brown C.T."/>
            <person name="Hug L.A."/>
            <person name="Sharon I."/>
            <person name="Castelle C.J."/>
            <person name="Probst A.J."/>
            <person name="Thomas B.C."/>
            <person name="Singh A."/>
            <person name="Wilkins M.J."/>
            <person name="Karaoz U."/>
            <person name="Brodie E.L."/>
            <person name="Williams K.H."/>
            <person name="Hubbard S.S."/>
            <person name="Banfield J.F."/>
        </authorList>
    </citation>
    <scope>NUCLEOTIDE SEQUENCE [LARGE SCALE GENOMIC DNA]</scope>
</reference>